<dbReference type="AlphaFoldDB" id="A0A1G8HRZ8"/>
<keyword evidence="1" id="KW-0732">Signal</keyword>
<name>A0A1G8HRZ8_9PSED</name>
<evidence type="ECO:0000259" key="2">
    <source>
        <dbReference type="Pfam" id="PF04187"/>
    </source>
</evidence>
<organism evidence="3 4">
    <name type="scientific">Pseudomonas panipatensis</name>
    <dbReference type="NCBI Taxonomy" id="428992"/>
    <lineage>
        <taxon>Bacteria</taxon>
        <taxon>Pseudomonadati</taxon>
        <taxon>Pseudomonadota</taxon>
        <taxon>Gammaproteobacteria</taxon>
        <taxon>Pseudomonadales</taxon>
        <taxon>Pseudomonadaceae</taxon>
        <taxon>Pseudomonas</taxon>
    </lineage>
</organism>
<dbReference type="Proteomes" id="UP000199636">
    <property type="component" value="Unassembled WGS sequence"/>
</dbReference>
<feature type="signal peptide" evidence="1">
    <location>
        <begin position="1"/>
        <end position="20"/>
    </location>
</feature>
<proteinExistence type="predicted"/>
<keyword evidence="4" id="KW-1185">Reference proteome</keyword>
<dbReference type="EMBL" id="FNDS01000005">
    <property type="protein sequence ID" value="SDI09271.1"/>
    <property type="molecule type" value="Genomic_DNA"/>
</dbReference>
<feature type="chain" id="PRO_5011787199" evidence="1">
    <location>
        <begin position="21"/>
        <end position="297"/>
    </location>
</feature>
<evidence type="ECO:0000313" key="4">
    <source>
        <dbReference type="Proteomes" id="UP000199636"/>
    </source>
</evidence>
<protein>
    <submittedName>
        <fullName evidence="3">Uncharacterized iron-regulated protein</fullName>
    </submittedName>
</protein>
<dbReference type="Gene3D" id="3.40.50.11550">
    <property type="match status" value="1"/>
</dbReference>
<feature type="domain" description="Haem-binding uptake Tiki superfamily ChaN" evidence="2">
    <location>
        <begin position="55"/>
        <end position="249"/>
    </location>
</feature>
<dbReference type="OrthoDB" id="9795827at2"/>
<gene>
    <name evidence="3" type="ORF">SAMN05216272_105407</name>
</gene>
<dbReference type="Gene3D" id="1.10.8.760">
    <property type="entry name" value="Haem-binding uptake, Tiki superfamily, ChaN, domain 2"/>
    <property type="match status" value="1"/>
</dbReference>
<dbReference type="InterPro" id="IPR007314">
    <property type="entry name" value="Cofac_haem-bd_dom"/>
</dbReference>
<dbReference type="CDD" id="cd14727">
    <property type="entry name" value="ChanN-like"/>
    <property type="match status" value="1"/>
</dbReference>
<dbReference type="SUPFAM" id="SSF159501">
    <property type="entry name" value="EreA/ChaN-like"/>
    <property type="match status" value="1"/>
</dbReference>
<evidence type="ECO:0000256" key="1">
    <source>
        <dbReference type="SAM" id="SignalP"/>
    </source>
</evidence>
<dbReference type="InterPro" id="IPR016773">
    <property type="entry name" value="Fe3_uptake_reg_CjrA_prd"/>
</dbReference>
<reference evidence="4" key="1">
    <citation type="submission" date="2016-10" db="EMBL/GenBank/DDBJ databases">
        <authorList>
            <person name="Varghese N."/>
            <person name="Submissions S."/>
        </authorList>
    </citation>
    <scope>NUCLEOTIDE SEQUENCE [LARGE SCALE GENOMIC DNA]</scope>
    <source>
        <strain evidence="4">CCM 7469</strain>
    </source>
</reference>
<sequence>MRICLLALLLPLAACQSVSTAPPLPIWQSPDGRDHAELGVIRDLNSGAQLTPAQLLDRLAAAPRVLVGEQHDNPDHHALELWLARALAARRPQGSVLLEMLNPDQQARVTAAQAQSAAGEPAADQYQALAWQRGWDWSLYGPLVTWLVRQPAPLFAANLDRAEIISVYRSRPTLTGPASTAAPVQAALQADIRQSHCGLLPDSQIPAMLAVQQQRDRRMAERLSQAPQPALLFAGGFHVRRDLGVPLHLQDLGAGQGAQVLMLVEVGGAVGKAQADYVWYTPALPAQDHCAELRGKR</sequence>
<dbReference type="RefSeq" id="WP_090263304.1">
    <property type="nucleotide sequence ID" value="NZ_FNDS01000005.1"/>
</dbReference>
<dbReference type="STRING" id="428992.SAMN05216272_105407"/>
<dbReference type="Pfam" id="PF04187">
    <property type="entry name" value="Cofac_haem_bdg"/>
    <property type="match status" value="1"/>
</dbReference>
<dbReference type="PIRSF" id="PIRSF020419">
    <property type="entry name" value="Fe_uptake_reg_CjrA_prd"/>
    <property type="match status" value="1"/>
</dbReference>
<accession>A0A1G8HRZ8</accession>
<evidence type="ECO:0000313" key="3">
    <source>
        <dbReference type="EMBL" id="SDI09271.1"/>
    </source>
</evidence>